<dbReference type="GO" id="GO:0016758">
    <property type="term" value="F:hexosyltransferase activity"/>
    <property type="evidence" value="ECO:0007669"/>
    <property type="project" value="UniProtKB-ARBA"/>
</dbReference>
<organism evidence="6 7">
    <name type="scientific">Abeliophyllum distichum</name>
    <dbReference type="NCBI Taxonomy" id="126358"/>
    <lineage>
        <taxon>Eukaryota</taxon>
        <taxon>Viridiplantae</taxon>
        <taxon>Streptophyta</taxon>
        <taxon>Embryophyta</taxon>
        <taxon>Tracheophyta</taxon>
        <taxon>Spermatophyta</taxon>
        <taxon>Magnoliopsida</taxon>
        <taxon>eudicotyledons</taxon>
        <taxon>Gunneridae</taxon>
        <taxon>Pentapetalae</taxon>
        <taxon>asterids</taxon>
        <taxon>lamiids</taxon>
        <taxon>Lamiales</taxon>
        <taxon>Oleaceae</taxon>
        <taxon>Forsythieae</taxon>
        <taxon>Abeliophyllum</taxon>
    </lineage>
</organism>
<dbReference type="CDD" id="cd03784">
    <property type="entry name" value="GT1_Gtf-like"/>
    <property type="match status" value="1"/>
</dbReference>
<evidence type="ECO:0000313" key="7">
    <source>
        <dbReference type="Proteomes" id="UP001604336"/>
    </source>
</evidence>
<name>A0ABD1RHC1_9LAMI</name>
<protein>
    <recommendedName>
        <fullName evidence="5">Glycosyltransferase</fullName>
        <ecNumber evidence="5">2.4.1.-</ecNumber>
    </recommendedName>
</protein>
<dbReference type="InterPro" id="IPR035595">
    <property type="entry name" value="UDP_glycos_trans_CS"/>
</dbReference>
<dbReference type="EC" id="2.4.1.-" evidence="5"/>
<keyword evidence="2 4" id="KW-0328">Glycosyltransferase</keyword>
<dbReference type="Pfam" id="PF00201">
    <property type="entry name" value="UDPGT"/>
    <property type="match status" value="1"/>
</dbReference>
<dbReference type="PANTHER" id="PTHR11926">
    <property type="entry name" value="GLUCOSYL/GLUCURONOSYL TRANSFERASES"/>
    <property type="match status" value="1"/>
</dbReference>
<dbReference type="Gene3D" id="3.40.50.2000">
    <property type="entry name" value="Glycogen Phosphorylase B"/>
    <property type="match status" value="2"/>
</dbReference>
<dbReference type="Proteomes" id="UP001604336">
    <property type="component" value="Unassembled WGS sequence"/>
</dbReference>
<dbReference type="AlphaFoldDB" id="A0ABD1RHC1"/>
<dbReference type="PROSITE" id="PS00375">
    <property type="entry name" value="UDPGT"/>
    <property type="match status" value="1"/>
</dbReference>
<evidence type="ECO:0000256" key="1">
    <source>
        <dbReference type="ARBA" id="ARBA00009995"/>
    </source>
</evidence>
<proteinExistence type="inferred from homology"/>
<dbReference type="EMBL" id="JBFOLK010000009">
    <property type="protein sequence ID" value="KAL2487391.1"/>
    <property type="molecule type" value="Genomic_DNA"/>
</dbReference>
<sequence>MADSQQKPHALIFPYPLQGHVIPSVHLATKLASNGFTITFVNTESIHQQISKAAGLDSDATGDGDADIFSEARKSGLDLLYATITDGFPLGFDRSLHHDKFFEGILHVFPARVDEFVGNLVRSDPTINCFIADTFFVWTSMIANKYNLVSISFFTEPALVFTLYYHIDLLRQNGHFATPGKSFSTAFLRRLNHHHTHTQKRNKDNRRDAINYIPGVKSIMPSDLMSYLHATDNISTPIHRIIYKSFDDVKKGDFIIINTVQELEEDTISGIQQQQPIYAIGPIFPPGFTKSNISTSLWAESDCTQWLDTKPHGSVLYVSFGSYAHTSKHEISEIANGLLLSGVNFIWVLRPDIVSSDESDFLPVGFEESVKGRGRIVSWCCQIAVISHPAIGGFLTHCGWNSILESIWCSVPLLCYPLLTDQFTNRKLIVDDLRVGINLCDDKNSVNRKEVSENINRLMKAKASSEIREQVKKVKKVLEDGMGKNGSSARNFMQLIEDLKAKIAEKKGFGIRENGEIKENGVQAKNHI</sequence>
<evidence type="ECO:0000256" key="3">
    <source>
        <dbReference type="ARBA" id="ARBA00022679"/>
    </source>
</evidence>
<accession>A0ABD1RHC1</accession>
<evidence type="ECO:0000256" key="2">
    <source>
        <dbReference type="ARBA" id="ARBA00022676"/>
    </source>
</evidence>
<comment type="similarity">
    <text evidence="1 4">Belongs to the UDP-glycosyltransferase family.</text>
</comment>
<evidence type="ECO:0000256" key="5">
    <source>
        <dbReference type="RuleBase" id="RU362057"/>
    </source>
</evidence>
<dbReference type="FunFam" id="3.40.50.2000:FF:000078">
    <property type="entry name" value="Glycosyltransferase"/>
    <property type="match status" value="1"/>
</dbReference>
<comment type="caution">
    <text evidence="6">The sequence shown here is derived from an EMBL/GenBank/DDBJ whole genome shotgun (WGS) entry which is preliminary data.</text>
</comment>
<dbReference type="InterPro" id="IPR002213">
    <property type="entry name" value="UDP_glucos_trans"/>
</dbReference>
<keyword evidence="3 4" id="KW-0808">Transferase</keyword>
<keyword evidence="7" id="KW-1185">Reference proteome</keyword>
<evidence type="ECO:0000256" key="4">
    <source>
        <dbReference type="RuleBase" id="RU003718"/>
    </source>
</evidence>
<reference evidence="7" key="1">
    <citation type="submission" date="2024-07" db="EMBL/GenBank/DDBJ databases">
        <title>Two chromosome-level genome assemblies of Korean endemic species Abeliophyllum distichum and Forsythia ovata (Oleaceae).</title>
        <authorList>
            <person name="Jang H."/>
        </authorList>
    </citation>
    <scope>NUCLEOTIDE SEQUENCE [LARGE SCALE GENOMIC DNA]</scope>
</reference>
<dbReference type="SUPFAM" id="SSF53756">
    <property type="entry name" value="UDP-Glycosyltransferase/glycogen phosphorylase"/>
    <property type="match status" value="1"/>
</dbReference>
<gene>
    <name evidence="6" type="ORF">Adt_32147</name>
</gene>
<dbReference type="PANTHER" id="PTHR11926:SF774">
    <property type="entry name" value="UDP-GLYCOSYLTRANSFERASE 85A1-RELATED"/>
    <property type="match status" value="1"/>
</dbReference>
<evidence type="ECO:0000313" key="6">
    <source>
        <dbReference type="EMBL" id="KAL2487391.1"/>
    </source>
</evidence>